<evidence type="ECO:0000313" key="11">
    <source>
        <dbReference type="Proteomes" id="UP000594262"/>
    </source>
</evidence>
<dbReference type="OrthoDB" id="9974421at2759"/>
<sequence length="407" mass="46117">MRAAFFIYVGLFVFSSGMEIAFRHPKWTKMERKTLTYLPEENMNASQMIRYHGYPCEIHKVVTDDGYILTLQRIPHGRNGAPSNGIPVFLQHGLIDSAVTWLNNLPEQSLGYILADAGYDVWLGNSRGNTYSKAHTKFSVDSDEFWDFSFDEMAKYDLPASIDYVLKQTGQQQLHYVGHSQGTMIGFIGFGQSPELGKKVKTFSALAPVATVGHIEGAMKVLSYFTGEIVYLFKLLGVREFFPSNLLMKALAEIVCATHITESACADIVFLITGFDTSNLNDTRIPVYVAHTPAGTSVKDVVHFAQLVKSQKFQMYDYGEKKNMEKYNSPTPPLYNVTKMETPVALFTGSQDWLADPYDVDHGLRPLLPNIIQDKNRDEWNHMDFVWGEDAHEYFYQDVLKLIAKYS</sequence>
<keyword evidence="11" id="KW-1185">Reference proteome</keyword>
<dbReference type="SUPFAM" id="SSF53474">
    <property type="entry name" value="alpha/beta-Hydrolases"/>
    <property type="match status" value="1"/>
</dbReference>
<evidence type="ECO:0000256" key="2">
    <source>
        <dbReference type="ARBA" id="ARBA00022729"/>
    </source>
</evidence>
<dbReference type="AlphaFoldDB" id="A0A7M5X7J5"/>
<evidence type="ECO:0000256" key="5">
    <source>
        <dbReference type="ARBA" id="ARBA00023098"/>
    </source>
</evidence>
<evidence type="ECO:0000256" key="6">
    <source>
        <dbReference type="ARBA" id="ARBA00023180"/>
    </source>
</evidence>
<dbReference type="InterPro" id="IPR029058">
    <property type="entry name" value="AB_hydrolase_fold"/>
</dbReference>
<evidence type="ECO:0000256" key="4">
    <source>
        <dbReference type="ARBA" id="ARBA00022963"/>
    </source>
</evidence>
<evidence type="ECO:0000313" key="10">
    <source>
        <dbReference type="EnsemblMetazoa" id="CLYHEMP019033.1"/>
    </source>
</evidence>
<evidence type="ECO:0000256" key="7">
    <source>
        <dbReference type="PIRNR" id="PIRNR000862"/>
    </source>
</evidence>
<organism evidence="10 11">
    <name type="scientific">Clytia hemisphaerica</name>
    <dbReference type="NCBI Taxonomy" id="252671"/>
    <lineage>
        <taxon>Eukaryota</taxon>
        <taxon>Metazoa</taxon>
        <taxon>Cnidaria</taxon>
        <taxon>Hydrozoa</taxon>
        <taxon>Hydroidolina</taxon>
        <taxon>Leptothecata</taxon>
        <taxon>Obeliida</taxon>
        <taxon>Clytiidae</taxon>
        <taxon>Clytia</taxon>
    </lineage>
</organism>
<evidence type="ECO:0000256" key="3">
    <source>
        <dbReference type="ARBA" id="ARBA00022801"/>
    </source>
</evidence>
<dbReference type="FunFam" id="3.40.50.1820:FF:000021">
    <property type="entry name" value="Lipase"/>
    <property type="match status" value="1"/>
</dbReference>
<dbReference type="Gene3D" id="3.40.50.1820">
    <property type="entry name" value="alpha/beta hydrolase"/>
    <property type="match status" value="1"/>
</dbReference>
<evidence type="ECO:0000259" key="9">
    <source>
        <dbReference type="Pfam" id="PF00561"/>
    </source>
</evidence>
<dbReference type="RefSeq" id="XP_066912171.1">
    <property type="nucleotide sequence ID" value="XM_067056070.1"/>
</dbReference>
<dbReference type="GeneID" id="136799361"/>
<comment type="similarity">
    <text evidence="1 7">Belongs to the AB hydrolase superfamily. Lipase family.</text>
</comment>
<dbReference type="PANTHER" id="PTHR11005">
    <property type="entry name" value="LYSOSOMAL ACID LIPASE-RELATED"/>
    <property type="match status" value="1"/>
</dbReference>
<dbReference type="PIRSF" id="PIRSF000862">
    <property type="entry name" value="Steryl_ester_lip"/>
    <property type="match status" value="1"/>
</dbReference>
<reference evidence="10" key="1">
    <citation type="submission" date="2021-01" db="UniProtKB">
        <authorList>
            <consortium name="EnsemblMetazoa"/>
        </authorList>
    </citation>
    <scope>IDENTIFICATION</scope>
</reference>
<keyword evidence="3 7" id="KW-0378">Hydrolase</keyword>
<keyword evidence="4 7" id="KW-0442">Lipid degradation</keyword>
<dbReference type="InterPro" id="IPR000073">
    <property type="entry name" value="AB_hydrolase_1"/>
</dbReference>
<accession>A0A7M5X7J5</accession>
<name>A0A7M5X7J5_9CNID</name>
<protein>
    <recommendedName>
        <fullName evidence="7">Lipase</fullName>
    </recommendedName>
</protein>
<feature type="active site" description="Nucleophile" evidence="8">
    <location>
        <position position="180"/>
    </location>
</feature>
<proteinExistence type="inferred from homology"/>
<evidence type="ECO:0000256" key="8">
    <source>
        <dbReference type="PIRSR" id="PIRSR000862-1"/>
    </source>
</evidence>
<dbReference type="Proteomes" id="UP000594262">
    <property type="component" value="Unplaced"/>
</dbReference>
<dbReference type="Pfam" id="PF00561">
    <property type="entry name" value="Abhydrolase_1"/>
    <property type="match status" value="1"/>
</dbReference>
<feature type="active site" description="Charge relay system" evidence="8">
    <location>
        <position position="352"/>
    </location>
</feature>
<feature type="active site" description="Charge relay system" evidence="8">
    <location>
        <position position="382"/>
    </location>
</feature>
<dbReference type="GO" id="GO:0016042">
    <property type="term" value="P:lipid catabolic process"/>
    <property type="evidence" value="ECO:0007669"/>
    <property type="project" value="UniProtKB-KW"/>
</dbReference>
<dbReference type="InterPro" id="IPR025483">
    <property type="entry name" value="Lipase_euk"/>
</dbReference>
<keyword evidence="5" id="KW-0443">Lipid metabolism</keyword>
<keyword evidence="6" id="KW-0325">Glycoprotein</keyword>
<evidence type="ECO:0000256" key="1">
    <source>
        <dbReference type="ARBA" id="ARBA00010701"/>
    </source>
</evidence>
<feature type="domain" description="AB hydrolase-1" evidence="9">
    <location>
        <begin position="87"/>
        <end position="388"/>
    </location>
</feature>
<dbReference type="GO" id="GO:0016788">
    <property type="term" value="F:hydrolase activity, acting on ester bonds"/>
    <property type="evidence" value="ECO:0007669"/>
    <property type="project" value="InterPro"/>
</dbReference>
<dbReference type="EnsemblMetazoa" id="CLYHEMT019033.1">
    <property type="protein sequence ID" value="CLYHEMP019033.1"/>
    <property type="gene ID" value="CLYHEMG019033"/>
</dbReference>
<keyword evidence="2" id="KW-0732">Signal</keyword>